<protein>
    <submittedName>
        <fullName evidence="1">Uncharacterized protein</fullName>
    </submittedName>
</protein>
<evidence type="ECO:0000313" key="1">
    <source>
        <dbReference type="EMBL" id="OUR97101.1"/>
    </source>
</evidence>
<gene>
    <name evidence="1" type="ORF">A9Q84_12280</name>
</gene>
<accession>A0A1Y5FCC2</accession>
<dbReference type="AlphaFoldDB" id="A0A1Y5FCC2"/>
<evidence type="ECO:0000313" key="2">
    <source>
        <dbReference type="Proteomes" id="UP000196531"/>
    </source>
</evidence>
<proteinExistence type="predicted"/>
<dbReference type="EMBL" id="MAAO01000006">
    <property type="protein sequence ID" value="OUR97101.1"/>
    <property type="molecule type" value="Genomic_DNA"/>
</dbReference>
<reference evidence="2" key="1">
    <citation type="journal article" date="2017" name="Proc. Natl. Acad. Sci. U.S.A.">
        <title>Simulation of Deepwater Horizon oil plume reveals substrate specialization within a complex community of hydrocarbon-degraders.</title>
        <authorList>
            <person name="Hu P."/>
            <person name="Dubinsky E.A."/>
            <person name="Probst A.J."/>
            <person name="Wang J."/>
            <person name="Sieber C.M.K."/>
            <person name="Tom L.M."/>
            <person name="Gardinali P."/>
            <person name="Banfield J.F."/>
            <person name="Atlas R.M."/>
            <person name="Andersen G.L."/>
        </authorList>
    </citation>
    <scope>NUCLEOTIDE SEQUENCE [LARGE SCALE GENOMIC DNA]</scope>
</reference>
<comment type="caution">
    <text evidence="1">The sequence shown here is derived from an EMBL/GenBank/DDBJ whole genome shotgun (WGS) entry which is preliminary data.</text>
</comment>
<sequence length="124" mass="14496">MPKINYLYLIVLLVTLSQNSQAMVHRPYKLESIFEQPNVNITRSFSIRAKNIKSLKIDTVGNVELIELSLEFSNGRFFKLNHIPKSNSPLFWKLENRHIKKVTFTAKSLNRNKKNRVLIVLDNQ</sequence>
<dbReference type="Proteomes" id="UP000196531">
    <property type="component" value="Unassembled WGS sequence"/>
</dbReference>
<name>A0A1Y5FCC2_9BACT</name>
<organism evidence="1 2">
    <name type="scientific">Halobacteriovorax marinus</name>
    <dbReference type="NCBI Taxonomy" id="97084"/>
    <lineage>
        <taxon>Bacteria</taxon>
        <taxon>Pseudomonadati</taxon>
        <taxon>Bdellovibrionota</taxon>
        <taxon>Bacteriovoracia</taxon>
        <taxon>Bacteriovoracales</taxon>
        <taxon>Halobacteriovoraceae</taxon>
        <taxon>Halobacteriovorax</taxon>
    </lineage>
</organism>